<dbReference type="EMBL" id="FMUH01000005">
    <property type="protein sequence ID" value="SCX55613.1"/>
    <property type="molecule type" value="Genomic_DNA"/>
</dbReference>
<accession>A0A1G4YQ97</accession>
<sequence length="206" mass="20459">MTLAALVLLVLAGALGAAVLRRAETGRVPRGRELVAHRREPATPWAAFALAGLVAAAAALAWAAAPPTPWLRSAVAIAAVVAAGLGGGPVVTAVLAAADPTRAVSALTGPPTTTSPVGGQRPGMAGIADPDVLRGGSWIGVLERLALAATMLAGWPEGLPVVLAIKGLGRFQALKETPAAERFIIGTLTSVLWAAACAGVAVLARG</sequence>
<feature type="transmembrane region" description="Helical" evidence="1">
    <location>
        <begin position="77"/>
        <end position="98"/>
    </location>
</feature>
<gene>
    <name evidence="2" type="ORF">SAMN03159343_3330</name>
</gene>
<feature type="transmembrane region" description="Helical" evidence="1">
    <location>
        <begin position="46"/>
        <end position="65"/>
    </location>
</feature>
<dbReference type="OrthoDB" id="3388334at2"/>
<evidence type="ECO:0000313" key="2">
    <source>
        <dbReference type="EMBL" id="SCX55613.1"/>
    </source>
</evidence>
<organism evidence="2 3">
    <name type="scientific">Klenkia marina</name>
    <dbReference type="NCBI Taxonomy" id="1960309"/>
    <lineage>
        <taxon>Bacteria</taxon>
        <taxon>Bacillati</taxon>
        <taxon>Actinomycetota</taxon>
        <taxon>Actinomycetes</taxon>
        <taxon>Geodermatophilales</taxon>
        <taxon>Geodermatophilaceae</taxon>
        <taxon>Klenkia</taxon>
    </lineage>
</organism>
<evidence type="ECO:0000256" key="1">
    <source>
        <dbReference type="SAM" id="Phobius"/>
    </source>
</evidence>
<keyword evidence="1" id="KW-0812">Transmembrane</keyword>
<reference evidence="3" key="1">
    <citation type="submission" date="2016-10" db="EMBL/GenBank/DDBJ databases">
        <authorList>
            <person name="Varghese N."/>
            <person name="Submissions S."/>
        </authorList>
    </citation>
    <scope>NUCLEOTIDE SEQUENCE [LARGE SCALE GENOMIC DNA]</scope>
    <source>
        <strain evidence="3">DSM 45722</strain>
    </source>
</reference>
<dbReference type="RefSeq" id="WP_092806315.1">
    <property type="nucleotide sequence ID" value="NZ_FMUH01000005.1"/>
</dbReference>
<evidence type="ECO:0000313" key="3">
    <source>
        <dbReference type="Proteomes" id="UP000198981"/>
    </source>
</evidence>
<protein>
    <submittedName>
        <fullName evidence="2">Uncharacterized protein</fullName>
    </submittedName>
</protein>
<dbReference type="Proteomes" id="UP000198981">
    <property type="component" value="Unassembled WGS sequence"/>
</dbReference>
<dbReference type="AlphaFoldDB" id="A0A1G4YQ97"/>
<proteinExistence type="predicted"/>
<dbReference type="STRING" id="1960309.SAMN03159343_3330"/>
<keyword evidence="1" id="KW-0472">Membrane</keyword>
<keyword evidence="1" id="KW-1133">Transmembrane helix</keyword>
<keyword evidence="3" id="KW-1185">Reference proteome</keyword>
<name>A0A1G4YQ97_9ACTN</name>
<feature type="transmembrane region" description="Helical" evidence="1">
    <location>
        <begin position="183"/>
        <end position="204"/>
    </location>
</feature>